<comment type="caution">
    <text evidence="2">The sequence shown here is derived from an EMBL/GenBank/DDBJ whole genome shotgun (WGS) entry which is preliminary data.</text>
</comment>
<proteinExistence type="predicted"/>
<accession>A0A5C8Z9H0</accession>
<dbReference type="Proteomes" id="UP000321764">
    <property type="component" value="Unassembled WGS sequence"/>
</dbReference>
<dbReference type="AlphaFoldDB" id="A0A5C8Z9H0"/>
<keyword evidence="3" id="KW-1185">Reference proteome</keyword>
<evidence type="ECO:0000256" key="1">
    <source>
        <dbReference type="PROSITE-ProRule" id="PRU00339"/>
    </source>
</evidence>
<dbReference type="InterPro" id="IPR019734">
    <property type="entry name" value="TPR_rpt"/>
</dbReference>
<dbReference type="RefSeq" id="WP_147713775.1">
    <property type="nucleotide sequence ID" value="NZ_VKAD01000001.1"/>
</dbReference>
<dbReference type="EMBL" id="VKAD01000001">
    <property type="protein sequence ID" value="TXR54377.1"/>
    <property type="molecule type" value="Genomic_DNA"/>
</dbReference>
<keyword evidence="1" id="KW-0802">TPR repeat</keyword>
<dbReference type="OrthoDB" id="9800218at2"/>
<name>A0A5C8Z9H0_9GAMM</name>
<reference evidence="2 3" key="1">
    <citation type="submission" date="2019-07" db="EMBL/GenBank/DDBJ databases">
        <title>Reinekea sp. strain SSH23 genome sequencing and assembly.</title>
        <authorList>
            <person name="Kim I."/>
        </authorList>
    </citation>
    <scope>NUCLEOTIDE SEQUENCE [LARGE SCALE GENOMIC DNA]</scope>
    <source>
        <strain evidence="2 3">SSH23</strain>
    </source>
</reference>
<dbReference type="Pfam" id="PF16068">
    <property type="entry name" value="DUF4810"/>
    <property type="match status" value="1"/>
</dbReference>
<feature type="repeat" description="TPR" evidence="1">
    <location>
        <begin position="69"/>
        <end position="102"/>
    </location>
</feature>
<dbReference type="PROSITE" id="PS50005">
    <property type="entry name" value="TPR"/>
    <property type="match status" value="1"/>
</dbReference>
<dbReference type="InterPro" id="IPR014508">
    <property type="entry name" value="UCP020555_TPR-like"/>
</dbReference>
<sequence>MRHVIITNSTAILVSLLLCSCVVVPKYDWGSYEEDLLEYYSSPDNKAELATNLEKLIAKQEAKGNIPPPGLYAELGTLYLENHHTETAISFYQKEFDAWPESRPLMQRLITNLEAAL</sequence>
<protein>
    <submittedName>
        <fullName evidence="2">DUF4810 domain-containing protein</fullName>
    </submittedName>
</protein>
<dbReference type="PROSITE" id="PS51257">
    <property type="entry name" value="PROKAR_LIPOPROTEIN"/>
    <property type="match status" value="1"/>
</dbReference>
<gene>
    <name evidence="2" type="ORF">FME95_07520</name>
</gene>
<organism evidence="2 3">
    <name type="scientific">Reinekea thalattae</name>
    <dbReference type="NCBI Taxonomy" id="2593301"/>
    <lineage>
        <taxon>Bacteria</taxon>
        <taxon>Pseudomonadati</taxon>
        <taxon>Pseudomonadota</taxon>
        <taxon>Gammaproteobacteria</taxon>
        <taxon>Oceanospirillales</taxon>
        <taxon>Saccharospirillaceae</taxon>
        <taxon>Reinekea</taxon>
    </lineage>
</organism>
<evidence type="ECO:0000313" key="2">
    <source>
        <dbReference type="EMBL" id="TXR54377.1"/>
    </source>
</evidence>
<evidence type="ECO:0000313" key="3">
    <source>
        <dbReference type="Proteomes" id="UP000321764"/>
    </source>
</evidence>